<reference evidence="4" key="1">
    <citation type="submission" date="2020-05" db="EMBL/GenBank/DDBJ databases">
        <title>Mycena genomes resolve the evolution of fungal bioluminescence.</title>
        <authorList>
            <person name="Tsai I.J."/>
        </authorList>
    </citation>
    <scope>NUCLEOTIDE SEQUENCE</scope>
    <source>
        <strain evidence="4">110903Hualien_Pintung</strain>
    </source>
</reference>
<organism evidence="4 5">
    <name type="scientific">Mycena chlorophos</name>
    <name type="common">Agaric fungus</name>
    <name type="synonym">Agaricus chlorophos</name>
    <dbReference type="NCBI Taxonomy" id="658473"/>
    <lineage>
        <taxon>Eukaryota</taxon>
        <taxon>Fungi</taxon>
        <taxon>Dikarya</taxon>
        <taxon>Basidiomycota</taxon>
        <taxon>Agaricomycotina</taxon>
        <taxon>Agaricomycetes</taxon>
        <taxon>Agaricomycetidae</taxon>
        <taxon>Agaricales</taxon>
        <taxon>Marasmiineae</taxon>
        <taxon>Mycenaceae</taxon>
        <taxon>Mycena</taxon>
    </lineage>
</organism>
<proteinExistence type="predicted"/>
<evidence type="ECO:0000313" key="4">
    <source>
        <dbReference type="EMBL" id="KAF7320585.1"/>
    </source>
</evidence>
<keyword evidence="5" id="KW-1185">Reference proteome</keyword>
<name>A0A8H6TKE6_MYCCL</name>
<dbReference type="EMBL" id="JACAZE010000002">
    <property type="protein sequence ID" value="KAF7320585.1"/>
    <property type="molecule type" value="Genomic_DNA"/>
</dbReference>
<protein>
    <submittedName>
        <fullName evidence="4">NACHT and ankyrin domain protein</fullName>
    </submittedName>
</protein>
<dbReference type="InterPro" id="IPR056884">
    <property type="entry name" value="NPHP3-like_N"/>
</dbReference>
<dbReference type="Pfam" id="PF24883">
    <property type="entry name" value="NPHP3_N"/>
    <property type="match status" value="1"/>
</dbReference>
<dbReference type="PANTHER" id="PTHR10039">
    <property type="entry name" value="AMELOGENIN"/>
    <property type="match status" value="1"/>
</dbReference>
<sequence>MNTIPQYLTIHGGTGGSGGRGGQEGGAGGTGEGGKLHLEGRKLINNIQVLGGKKEDDPDDTTVLNFVSPINFFPQQQEISQTRHQDTGLWLLQNPNFTRWKSGAFRILWCSGIPGAGKTVLA</sequence>
<dbReference type="OrthoDB" id="7464126at2759"/>
<evidence type="ECO:0000256" key="2">
    <source>
        <dbReference type="SAM" id="MobiDB-lite"/>
    </source>
</evidence>
<accession>A0A8H6TKE6</accession>
<dbReference type="AlphaFoldDB" id="A0A8H6TKE6"/>
<evidence type="ECO:0000259" key="3">
    <source>
        <dbReference type="Pfam" id="PF24883"/>
    </source>
</evidence>
<gene>
    <name evidence="4" type="ORF">HMN09_00142900</name>
</gene>
<dbReference type="Proteomes" id="UP000613580">
    <property type="component" value="Unassembled WGS sequence"/>
</dbReference>
<feature type="domain" description="Nephrocystin 3-like N-terminal" evidence="3">
    <location>
        <begin position="86"/>
        <end position="122"/>
    </location>
</feature>
<feature type="region of interest" description="Disordered" evidence="2">
    <location>
        <begin position="1"/>
        <end position="35"/>
    </location>
</feature>
<comment type="caution">
    <text evidence="4">The sequence shown here is derived from an EMBL/GenBank/DDBJ whole genome shotgun (WGS) entry which is preliminary data.</text>
</comment>
<feature type="compositionally biased region" description="Gly residues" evidence="2">
    <location>
        <begin position="12"/>
        <end position="33"/>
    </location>
</feature>
<evidence type="ECO:0000256" key="1">
    <source>
        <dbReference type="ARBA" id="ARBA00022737"/>
    </source>
</evidence>
<keyword evidence="1" id="KW-0677">Repeat</keyword>
<dbReference type="PANTHER" id="PTHR10039:SF15">
    <property type="entry name" value="NACHT DOMAIN-CONTAINING PROTEIN"/>
    <property type="match status" value="1"/>
</dbReference>
<evidence type="ECO:0000313" key="5">
    <source>
        <dbReference type="Proteomes" id="UP000613580"/>
    </source>
</evidence>